<gene>
    <name evidence="2" type="ORF">ACFSQS_15165</name>
</gene>
<evidence type="ECO:0000313" key="3">
    <source>
        <dbReference type="Proteomes" id="UP001597441"/>
    </source>
</evidence>
<dbReference type="InterPro" id="IPR002645">
    <property type="entry name" value="STAS_dom"/>
</dbReference>
<organism evidence="2 3">
    <name type="scientific">Gelatiniphilus marinus</name>
    <dbReference type="NCBI Taxonomy" id="1759464"/>
    <lineage>
        <taxon>Bacteria</taxon>
        <taxon>Pseudomonadati</taxon>
        <taxon>Bacteroidota</taxon>
        <taxon>Flavobacteriia</taxon>
        <taxon>Flavobacteriales</taxon>
        <taxon>Flavobacteriaceae</taxon>
        <taxon>Gelatiniphilus</taxon>
    </lineage>
</organism>
<comment type="caution">
    <text evidence="2">The sequence shown here is derived from an EMBL/GenBank/DDBJ whole genome shotgun (WGS) entry which is preliminary data.</text>
</comment>
<sequence>MELEITNYNNFFKMKGILNKRSLNVFKKAFRNVFEKADTLTISIEHIEWMDKCGVNALAELHYEALSRNKKMSIIGLGCKELYEHFKSSDITNTESNSFTAA</sequence>
<dbReference type="RefSeq" id="WP_388020871.1">
    <property type="nucleotide sequence ID" value="NZ_JBHUDT010000008.1"/>
</dbReference>
<dbReference type="Gene3D" id="3.30.750.24">
    <property type="entry name" value="STAS domain"/>
    <property type="match status" value="1"/>
</dbReference>
<dbReference type="EMBL" id="JBHULK010000008">
    <property type="protein sequence ID" value="MFD2536450.1"/>
    <property type="molecule type" value="Genomic_DNA"/>
</dbReference>
<feature type="domain" description="STAS" evidence="1">
    <location>
        <begin position="1"/>
        <end position="102"/>
    </location>
</feature>
<evidence type="ECO:0000259" key="1">
    <source>
        <dbReference type="PROSITE" id="PS50801"/>
    </source>
</evidence>
<accession>A0ABW5JWF6</accession>
<reference evidence="3" key="1">
    <citation type="journal article" date="2019" name="Int. J. Syst. Evol. Microbiol.">
        <title>The Global Catalogue of Microorganisms (GCM) 10K type strain sequencing project: providing services to taxonomists for standard genome sequencing and annotation.</title>
        <authorList>
            <consortium name="The Broad Institute Genomics Platform"/>
            <consortium name="The Broad Institute Genome Sequencing Center for Infectious Disease"/>
            <person name="Wu L."/>
            <person name="Ma J."/>
        </authorList>
    </citation>
    <scope>NUCLEOTIDE SEQUENCE [LARGE SCALE GENOMIC DNA]</scope>
    <source>
        <strain evidence="3">KCTC 42903</strain>
    </source>
</reference>
<keyword evidence="3" id="KW-1185">Reference proteome</keyword>
<dbReference type="Proteomes" id="UP001597441">
    <property type="component" value="Unassembled WGS sequence"/>
</dbReference>
<evidence type="ECO:0000313" key="2">
    <source>
        <dbReference type="EMBL" id="MFD2536450.1"/>
    </source>
</evidence>
<protein>
    <recommendedName>
        <fullName evidence="1">STAS domain-containing protein</fullName>
    </recommendedName>
</protein>
<dbReference type="InterPro" id="IPR036513">
    <property type="entry name" value="STAS_dom_sf"/>
</dbReference>
<proteinExistence type="predicted"/>
<dbReference type="PROSITE" id="PS50801">
    <property type="entry name" value="STAS"/>
    <property type="match status" value="1"/>
</dbReference>
<name>A0ABW5JWF6_9FLAO</name>
<dbReference type="SUPFAM" id="SSF52091">
    <property type="entry name" value="SpoIIaa-like"/>
    <property type="match status" value="1"/>
</dbReference>